<reference evidence="1" key="1">
    <citation type="submission" date="2021-03" db="EMBL/GenBank/DDBJ databases">
        <title>Evolutionary innovations through gain and loss of genes in the ectomycorrhizal Boletales.</title>
        <authorList>
            <person name="Wu G."/>
            <person name="Miyauchi S."/>
            <person name="Morin E."/>
            <person name="Yang Z.-L."/>
            <person name="Xu J."/>
            <person name="Martin F.M."/>
        </authorList>
    </citation>
    <scope>NUCLEOTIDE SEQUENCE</scope>
    <source>
        <strain evidence="1">BR01</strain>
    </source>
</reference>
<dbReference type="EMBL" id="JAGFBS010000005">
    <property type="protein sequence ID" value="KAG6379017.1"/>
    <property type="molecule type" value="Genomic_DNA"/>
</dbReference>
<gene>
    <name evidence="1" type="ORF">JVT61DRAFT_11439</name>
</gene>
<comment type="caution">
    <text evidence="1">The sequence shown here is derived from an EMBL/GenBank/DDBJ whole genome shotgun (WGS) entry which is preliminary data.</text>
</comment>
<dbReference type="Proteomes" id="UP000683000">
    <property type="component" value="Unassembled WGS sequence"/>
</dbReference>
<name>A0A8I2YWL5_9AGAM</name>
<proteinExistence type="predicted"/>
<protein>
    <recommendedName>
        <fullName evidence="3">MULE transposase domain-containing protein</fullName>
    </recommendedName>
</protein>
<evidence type="ECO:0000313" key="1">
    <source>
        <dbReference type="EMBL" id="KAG6379017.1"/>
    </source>
</evidence>
<organism evidence="1 2">
    <name type="scientific">Boletus reticuloceps</name>
    <dbReference type="NCBI Taxonomy" id="495285"/>
    <lineage>
        <taxon>Eukaryota</taxon>
        <taxon>Fungi</taxon>
        <taxon>Dikarya</taxon>
        <taxon>Basidiomycota</taxon>
        <taxon>Agaricomycotina</taxon>
        <taxon>Agaricomycetes</taxon>
        <taxon>Agaricomycetidae</taxon>
        <taxon>Boletales</taxon>
        <taxon>Boletineae</taxon>
        <taxon>Boletaceae</taxon>
        <taxon>Boletoideae</taxon>
        <taxon>Boletus</taxon>
    </lineage>
</organism>
<dbReference type="AlphaFoldDB" id="A0A8I2YWL5"/>
<keyword evidence="2" id="KW-1185">Reference proteome</keyword>
<dbReference type="OrthoDB" id="2692840at2759"/>
<accession>A0A8I2YWL5</accession>
<sequence>MVIGYKNKGVPVAQILFTARKDAKAVHADYNSKLLEDLLGHWKRGMGKNTCSEEFSVSVAITDNDTRKRFALKATWDGVFLILCRFHTWQAWWNGLNRSLQLVPNHKQHVLHQRLAKLLMKLLKDITTYETAITSYNEELLYFKNVKQTVHEPLIQKKQMLVSSFLPTFKTT</sequence>
<evidence type="ECO:0008006" key="3">
    <source>
        <dbReference type="Google" id="ProtNLM"/>
    </source>
</evidence>
<evidence type="ECO:0000313" key="2">
    <source>
        <dbReference type="Proteomes" id="UP000683000"/>
    </source>
</evidence>